<gene>
    <name evidence="7" type="ORF">KP79_PYT13401</name>
</gene>
<accession>A0A210R0H3</accession>
<sequence length="254" mass="29552">MEVSWLKVACYLLFLCTVISAVRMPHGRDFHRKQSQHVTADRTALTRRTAVVPPPNVPHTEGTQPKPVRQPWYRHIGADTRQTRHRSHTNNRRLRVHKHFDEIAIHNIGSKPELHDIPKGQGTEQHQDELSRNNELSDMKIAEKKNVDETVIPNIDAMLHRHSRRMNKLKRKRDHIKRVGRRGRQSRRKLSSFQKGCRMRKACSIRTVHYRPVCGSDGVMYDNRCMLKVAACMKGSRHAIKVTNPEACQQQRPL</sequence>
<dbReference type="GO" id="GO:0004867">
    <property type="term" value="F:serine-type endopeptidase inhibitor activity"/>
    <property type="evidence" value="ECO:0007669"/>
    <property type="project" value="UniProtKB-KW"/>
</dbReference>
<evidence type="ECO:0000313" key="7">
    <source>
        <dbReference type="EMBL" id="OWF54523.1"/>
    </source>
</evidence>
<evidence type="ECO:0000256" key="5">
    <source>
        <dbReference type="SAM" id="SignalP"/>
    </source>
</evidence>
<evidence type="ECO:0000256" key="1">
    <source>
        <dbReference type="ARBA" id="ARBA00022690"/>
    </source>
</evidence>
<dbReference type="Pfam" id="PF07648">
    <property type="entry name" value="Kazal_2"/>
    <property type="match status" value="1"/>
</dbReference>
<evidence type="ECO:0000256" key="2">
    <source>
        <dbReference type="ARBA" id="ARBA00022900"/>
    </source>
</evidence>
<dbReference type="Gene3D" id="3.30.60.30">
    <property type="match status" value="1"/>
</dbReference>
<keyword evidence="1" id="KW-0646">Protease inhibitor</keyword>
<keyword evidence="5" id="KW-0732">Signal</keyword>
<feature type="compositionally biased region" description="Basic residues" evidence="4">
    <location>
        <begin position="165"/>
        <end position="190"/>
    </location>
</feature>
<proteinExistence type="predicted"/>
<organism evidence="7 8">
    <name type="scientific">Mizuhopecten yessoensis</name>
    <name type="common">Japanese scallop</name>
    <name type="synonym">Patinopecten yessoensis</name>
    <dbReference type="NCBI Taxonomy" id="6573"/>
    <lineage>
        <taxon>Eukaryota</taxon>
        <taxon>Metazoa</taxon>
        <taxon>Spiralia</taxon>
        <taxon>Lophotrochozoa</taxon>
        <taxon>Mollusca</taxon>
        <taxon>Bivalvia</taxon>
        <taxon>Autobranchia</taxon>
        <taxon>Pteriomorphia</taxon>
        <taxon>Pectinida</taxon>
        <taxon>Pectinoidea</taxon>
        <taxon>Pectinidae</taxon>
        <taxon>Mizuhopecten</taxon>
    </lineage>
</organism>
<feature type="region of interest" description="Disordered" evidence="4">
    <location>
        <begin position="49"/>
        <end position="69"/>
    </location>
</feature>
<dbReference type="AlphaFoldDB" id="A0A210R0H3"/>
<comment type="caution">
    <text evidence="7">The sequence shown here is derived from an EMBL/GenBank/DDBJ whole genome shotgun (WGS) entry which is preliminary data.</text>
</comment>
<dbReference type="SUPFAM" id="SSF100895">
    <property type="entry name" value="Kazal-type serine protease inhibitors"/>
    <property type="match status" value="1"/>
</dbReference>
<dbReference type="CDD" id="cd00104">
    <property type="entry name" value="KAZAL_FS"/>
    <property type="match status" value="1"/>
</dbReference>
<dbReference type="EMBL" id="NEDP02000981">
    <property type="protein sequence ID" value="OWF54523.1"/>
    <property type="molecule type" value="Genomic_DNA"/>
</dbReference>
<dbReference type="GO" id="GO:0005576">
    <property type="term" value="C:extracellular region"/>
    <property type="evidence" value="ECO:0007669"/>
    <property type="project" value="TreeGrafter"/>
</dbReference>
<dbReference type="InterPro" id="IPR002350">
    <property type="entry name" value="Kazal_dom"/>
</dbReference>
<keyword evidence="3" id="KW-1015">Disulfide bond</keyword>
<evidence type="ECO:0000256" key="3">
    <source>
        <dbReference type="ARBA" id="ARBA00023157"/>
    </source>
</evidence>
<feature type="domain" description="Kazal-like" evidence="6">
    <location>
        <begin position="191"/>
        <end position="250"/>
    </location>
</feature>
<dbReference type="PANTHER" id="PTHR10913">
    <property type="entry name" value="FOLLISTATIN-RELATED"/>
    <property type="match status" value="1"/>
</dbReference>
<dbReference type="PANTHER" id="PTHR10913:SF45">
    <property type="entry name" value="FOLLISTATIN, ISOFORM A-RELATED"/>
    <property type="match status" value="1"/>
</dbReference>
<feature type="chain" id="PRO_5012465306" description="Kazal-like domain-containing protein" evidence="5">
    <location>
        <begin position="22"/>
        <end position="254"/>
    </location>
</feature>
<reference evidence="7 8" key="1">
    <citation type="journal article" date="2017" name="Nat. Ecol. Evol.">
        <title>Scallop genome provides insights into evolution of bilaterian karyotype and development.</title>
        <authorList>
            <person name="Wang S."/>
            <person name="Zhang J."/>
            <person name="Jiao W."/>
            <person name="Li J."/>
            <person name="Xun X."/>
            <person name="Sun Y."/>
            <person name="Guo X."/>
            <person name="Huan P."/>
            <person name="Dong B."/>
            <person name="Zhang L."/>
            <person name="Hu X."/>
            <person name="Sun X."/>
            <person name="Wang J."/>
            <person name="Zhao C."/>
            <person name="Wang Y."/>
            <person name="Wang D."/>
            <person name="Huang X."/>
            <person name="Wang R."/>
            <person name="Lv J."/>
            <person name="Li Y."/>
            <person name="Zhang Z."/>
            <person name="Liu B."/>
            <person name="Lu W."/>
            <person name="Hui Y."/>
            <person name="Liang J."/>
            <person name="Zhou Z."/>
            <person name="Hou R."/>
            <person name="Li X."/>
            <person name="Liu Y."/>
            <person name="Li H."/>
            <person name="Ning X."/>
            <person name="Lin Y."/>
            <person name="Zhao L."/>
            <person name="Xing Q."/>
            <person name="Dou J."/>
            <person name="Li Y."/>
            <person name="Mao J."/>
            <person name="Guo H."/>
            <person name="Dou H."/>
            <person name="Li T."/>
            <person name="Mu C."/>
            <person name="Jiang W."/>
            <person name="Fu Q."/>
            <person name="Fu X."/>
            <person name="Miao Y."/>
            <person name="Liu J."/>
            <person name="Yu Q."/>
            <person name="Li R."/>
            <person name="Liao H."/>
            <person name="Li X."/>
            <person name="Kong Y."/>
            <person name="Jiang Z."/>
            <person name="Chourrout D."/>
            <person name="Li R."/>
            <person name="Bao Z."/>
        </authorList>
    </citation>
    <scope>NUCLEOTIDE SEQUENCE [LARGE SCALE GENOMIC DNA]</scope>
    <source>
        <strain evidence="7 8">PY_sf001</strain>
    </source>
</reference>
<evidence type="ECO:0000256" key="4">
    <source>
        <dbReference type="SAM" id="MobiDB-lite"/>
    </source>
</evidence>
<protein>
    <recommendedName>
        <fullName evidence="6">Kazal-like domain-containing protein</fullName>
    </recommendedName>
</protein>
<evidence type="ECO:0000313" key="8">
    <source>
        <dbReference type="Proteomes" id="UP000242188"/>
    </source>
</evidence>
<dbReference type="Proteomes" id="UP000242188">
    <property type="component" value="Unassembled WGS sequence"/>
</dbReference>
<keyword evidence="8" id="KW-1185">Reference proteome</keyword>
<keyword evidence="2" id="KW-0722">Serine protease inhibitor</keyword>
<dbReference type="OrthoDB" id="60813at2759"/>
<dbReference type="InterPro" id="IPR036058">
    <property type="entry name" value="Kazal_dom_sf"/>
</dbReference>
<name>A0A210R0H3_MIZYE</name>
<feature type="region of interest" description="Disordered" evidence="4">
    <location>
        <begin position="165"/>
        <end position="192"/>
    </location>
</feature>
<dbReference type="GO" id="GO:0030154">
    <property type="term" value="P:cell differentiation"/>
    <property type="evidence" value="ECO:0007669"/>
    <property type="project" value="TreeGrafter"/>
</dbReference>
<dbReference type="PROSITE" id="PS51465">
    <property type="entry name" value="KAZAL_2"/>
    <property type="match status" value="1"/>
</dbReference>
<dbReference type="InterPro" id="IPR050653">
    <property type="entry name" value="Prot_Inhib_GrowthFact_Antg"/>
</dbReference>
<dbReference type="SMART" id="SM00280">
    <property type="entry name" value="KAZAL"/>
    <property type="match status" value="1"/>
</dbReference>
<evidence type="ECO:0000259" key="6">
    <source>
        <dbReference type="PROSITE" id="PS51465"/>
    </source>
</evidence>
<feature type="signal peptide" evidence="5">
    <location>
        <begin position="1"/>
        <end position="21"/>
    </location>
</feature>